<dbReference type="FunFam" id="3.30.420.100:FF:000001">
    <property type="entry name" value="50S ribosomal protein L18"/>
    <property type="match status" value="1"/>
</dbReference>
<dbReference type="GO" id="GO:0022625">
    <property type="term" value="C:cytosolic large ribosomal subunit"/>
    <property type="evidence" value="ECO:0007669"/>
    <property type="project" value="TreeGrafter"/>
</dbReference>
<evidence type="ECO:0000256" key="7">
    <source>
        <dbReference type="HAMAP-Rule" id="MF_01337"/>
    </source>
</evidence>
<dbReference type="GO" id="GO:0006412">
    <property type="term" value="P:translation"/>
    <property type="evidence" value="ECO:0007669"/>
    <property type="project" value="UniProtKB-UniRule"/>
</dbReference>
<dbReference type="GO" id="GO:0008097">
    <property type="term" value="F:5S rRNA binding"/>
    <property type="evidence" value="ECO:0007669"/>
    <property type="project" value="TreeGrafter"/>
</dbReference>
<dbReference type="OrthoDB" id="9810939at2"/>
<reference evidence="8 9" key="1">
    <citation type="journal article" date="2013" name="PLoS ONE">
        <title>Genomic analysis of Melioribacter roseus, facultatively anaerobic organotrophic bacterium representing a novel deep lineage within Bacteriodetes/Chlorobi group.</title>
        <authorList>
            <person name="Kadnikov V.V."/>
            <person name="Mardanov A.V."/>
            <person name="Podosokorskaya O.A."/>
            <person name="Gavrilov S.N."/>
            <person name="Kublanov I.V."/>
            <person name="Beletsky A.V."/>
            <person name="Bonch-Osmolovskaya E.A."/>
            <person name="Ravin N.V."/>
        </authorList>
    </citation>
    <scope>NUCLEOTIDE SEQUENCE [LARGE SCALE GENOMIC DNA]</scope>
    <source>
        <strain evidence="9">JCM 17771 / P3M-2</strain>
    </source>
</reference>
<protein>
    <recommendedName>
        <fullName evidence="6 7">Large ribosomal subunit protein uL18</fullName>
    </recommendedName>
</protein>
<name>I6ZN90_MELRP</name>
<dbReference type="HAMAP" id="MF_01337_B">
    <property type="entry name" value="Ribosomal_uL18_B"/>
    <property type="match status" value="1"/>
</dbReference>
<dbReference type="Proteomes" id="UP000009011">
    <property type="component" value="Chromosome"/>
</dbReference>
<proteinExistence type="inferred from homology"/>
<dbReference type="InterPro" id="IPR057268">
    <property type="entry name" value="Ribosomal_L18"/>
</dbReference>
<dbReference type="AlphaFoldDB" id="I6ZN90"/>
<dbReference type="PATRIC" id="fig|1191523.3.peg.206"/>
<sequence length="121" mass="13373">MFLKDTTRRLRKRVRIRKKIHGTPERPRLSVFKSLNHIYAQLIDDTTGATLAAASTLSKEIAEELKGVKGKVEKGRIVGKLLAKIATEKGITAAIFDRNGYPYHGKVKAVAEGAREGGLKF</sequence>
<keyword evidence="3 7" id="KW-0694">RNA-binding</keyword>
<comment type="subunit">
    <text evidence="7">Part of the 50S ribosomal subunit; part of the 5S rRNA/L5/L18/L25 subcomplex. Contacts the 5S and 23S rRNAs.</text>
</comment>
<evidence type="ECO:0000256" key="6">
    <source>
        <dbReference type="ARBA" id="ARBA00035197"/>
    </source>
</evidence>
<dbReference type="HOGENOM" id="CLU_098841_0_1_10"/>
<keyword evidence="4 7" id="KW-0689">Ribosomal protein</keyword>
<comment type="similarity">
    <text evidence="1 7">Belongs to the universal ribosomal protein uL18 family.</text>
</comment>
<dbReference type="Pfam" id="PF00861">
    <property type="entry name" value="Ribosomal_L18p"/>
    <property type="match status" value="1"/>
</dbReference>
<dbReference type="Gene3D" id="3.30.420.100">
    <property type="match status" value="1"/>
</dbReference>
<evidence type="ECO:0000256" key="4">
    <source>
        <dbReference type="ARBA" id="ARBA00022980"/>
    </source>
</evidence>
<dbReference type="CDD" id="cd00432">
    <property type="entry name" value="Ribosomal_L18_L5e"/>
    <property type="match status" value="1"/>
</dbReference>
<dbReference type="STRING" id="1191523.MROS_0200"/>
<organism evidence="8 9">
    <name type="scientific">Melioribacter roseus (strain DSM 23840 / JCM 17771 / VKM B-2668 / P3M-2)</name>
    <dbReference type="NCBI Taxonomy" id="1191523"/>
    <lineage>
        <taxon>Bacteria</taxon>
        <taxon>Pseudomonadati</taxon>
        <taxon>Ignavibacteriota</taxon>
        <taxon>Ignavibacteria</taxon>
        <taxon>Ignavibacteriales</taxon>
        <taxon>Melioribacteraceae</taxon>
        <taxon>Melioribacter</taxon>
    </lineage>
</organism>
<dbReference type="InterPro" id="IPR005484">
    <property type="entry name" value="Ribosomal_uL18_bac/plant/anim"/>
</dbReference>
<keyword evidence="2 7" id="KW-0699">rRNA-binding</keyword>
<dbReference type="InterPro" id="IPR004389">
    <property type="entry name" value="Ribosomal_uL18_bac-type"/>
</dbReference>
<keyword evidence="5 7" id="KW-0687">Ribonucleoprotein</keyword>
<evidence type="ECO:0000256" key="2">
    <source>
        <dbReference type="ARBA" id="ARBA00022730"/>
    </source>
</evidence>
<gene>
    <name evidence="7" type="primary">rplR</name>
    <name evidence="8" type="ordered locus">MROS_0200</name>
</gene>
<evidence type="ECO:0000313" key="9">
    <source>
        <dbReference type="Proteomes" id="UP000009011"/>
    </source>
</evidence>
<dbReference type="GO" id="GO:0003735">
    <property type="term" value="F:structural constituent of ribosome"/>
    <property type="evidence" value="ECO:0007669"/>
    <property type="project" value="InterPro"/>
</dbReference>
<dbReference type="EMBL" id="CP003557">
    <property type="protein sequence ID" value="AFN73444.1"/>
    <property type="molecule type" value="Genomic_DNA"/>
</dbReference>
<evidence type="ECO:0000256" key="3">
    <source>
        <dbReference type="ARBA" id="ARBA00022884"/>
    </source>
</evidence>
<dbReference type="NCBIfam" id="TIGR00060">
    <property type="entry name" value="L18_bact"/>
    <property type="match status" value="1"/>
</dbReference>
<dbReference type="RefSeq" id="WP_014854881.1">
    <property type="nucleotide sequence ID" value="NC_018178.1"/>
</dbReference>
<evidence type="ECO:0000256" key="1">
    <source>
        <dbReference type="ARBA" id="ARBA00007116"/>
    </source>
</evidence>
<dbReference type="PANTHER" id="PTHR12899">
    <property type="entry name" value="39S RIBOSOMAL PROTEIN L18, MITOCHONDRIAL"/>
    <property type="match status" value="1"/>
</dbReference>
<dbReference type="KEGG" id="mro:MROS_0200"/>
<dbReference type="SUPFAM" id="SSF53137">
    <property type="entry name" value="Translational machinery components"/>
    <property type="match status" value="1"/>
</dbReference>
<dbReference type="eggNOG" id="COG0256">
    <property type="taxonomic scope" value="Bacteria"/>
</dbReference>
<evidence type="ECO:0000313" key="8">
    <source>
        <dbReference type="EMBL" id="AFN73444.1"/>
    </source>
</evidence>
<comment type="function">
    <text evidence="7">This is one of the proteins that bind and probably mediate the attachment of the 5S RNA into the large ribosomal subunit, where it forms part of the central protuberance.</text>
</comment>
<accession>I6ZN90</accession>
<evidence type="ECO:0000256" key="5">
    <source>
        <dbReference type="ARBA" id="ARBA00023274"/>
    </source>
</evidence>
<keyword evidence="9" id="KW-1185">Reference proteome</keyword>
<dbReference type="PANTHER" id="PTHR12899:SF3">
    <property type="entry name" value="LARGE RIBOSOMAL SUBUNIT PROTEIN UL18M"/>
    <property type="match status" value="1"/>
</dbReference>